<dbReference type="NCBIfam" id="TIGR02541">
    <property type="entry name" value="flagell_FlgJ"/>
    <property type="match status" value="1"/>
</dbReference>
<organism evidence="12 13">
    <name type="scientific">Neopusillimonas maritima</name>
    <dbReference type="NCBI Taxonomy" id="2026239"/>
    <lineage>
        <taxon>Bacteria</taxon>
        <taxon>Pseudomonadati</taxon>
        <taxon>Pseudomonadota</taxon>
        <taxon>Betaproteobacteria</taxon>
        <taxon>Burkholderiales</taxon>
        <taxon>Alcaligenaceae</taxon>
        <taxon>Neopusillimonas</taxon>
    </lineage>
</organism>
<dbReference type="Pfam" id="PF01832">
    <property type="entry name" value="Glucosaminidase"/>
    <property type="match status" value="1"/>
</dbReference>
<name>A0A3A1YU26_9BURK</name>
<comment type="function">
    <text evidence="1">Flagellum-specific muramidase which hydrolyzes the peptidoglycan layer to assemble the rod structure in the periplasmic space.</text>
</comment>
<dbReference type="GO" id="GO:0044780">
    <property type="term" value="P:bacterial-type flagellum assembly"/>
    <property type="evidence" value="ECO:0007669"/>
    <property type="project" value="InterPro"/>
</dbReference>
<evidence type="ECO:0000256" key="4">
    <source>
        <dbReference type="ARBA" id="ARBA00007974"/>
    </source>
</evidence>
<dbReference type="GO" id="GO:0042597">
    <property type="term" value="C:periplasmic space"/>
    <property type="evidence" value="ECO:0007669"/>
    <property type="project" value="UniProtKB-SubCell"/>
</dbReference>
<dbReference type="InterPro" id="IPR002901">
    <property type="entry name" value="MGlyc_endo_b_GlcNAc-like_dom"/>
</dbReference>
<accession>A0A3A1YU26</accession>
<dbReference type="Gene3D" id="2.10.70.40">
    <property type="entry name" value="peptidoglycan hydrolase"/>
    <property type="match status" value="1"/>
</dbReference>
<dbReference type="AlphaFoldDB" id="A0A3A1YU26"/>
<gene>
    <name evidence="12" type="primary">flgJ</name>
    <name evidence="12" type="ORF">CJP73_12685</name>
</gene>
<evidence type="ECO:0000256" key="7">
    <source>
        <dbReference type="ARBA" id="ARBA00022801"/>
    </source>
</evidence>
<sequence>MTAMPYFLPRPDAGASAMDFSHLNRLGYTARHSNGQDPAAQKEIAKQFEALFLQQIMKQARAGDVGLEGLLESNQTRLAQSMADEQMASNLAETGTGLAQALLDQMRGVSEVKSDPRLAADRGLQSFSIQGPAAARKEIADSISELLDMLASSPVVESGRRTGEALLSAIRGAPGHIEQFVTKMGDAARHAAQESGIPAKLILSQAALESGWGRREIKMEDGSNSYNLFGIKATGGWEGKVANIVTTEFIDGKPQKMVQAFRAYDSYAESFADYARLISQNDRYQAVLTAPNAEMAAVKVHEAGYATDPKYAEKLISIMGYLDDRLDSFMVRGPSAGSRG</sequence>
<dbReference type="RefSeq" id="WP_114419667.1">
    <property type="nucleotide sequence ID" value="NZ_NQYH01000012.1"/>
</dbReference>
<dbReference type="GO" id="GO:0016798">
    <property type="term" value="F:hydrolase activity, acting on glycosyl bonds"/>
    <property type="evidence" value="ECO:0007669"/>
    <property type="project" value="UniProtKB-KW"/>
</dbReference>
<dbReference type="GO" id="GO:0004040">
    <property type="term" value="F:amidase activity"/>
    <property type="evidence" value="ECO:0007669"/>
    <property type="project" value="InterPro"/>
</dbReference>
<dbReference type="PRINTS" id="PR01002">
    <property type="entry name" value="FLGFLGJ"/>
</dbReference>
<dbReference type="InterPro" id="IPR019301">
    <property type="entry name" value="Flagellar_prot_FlgJ_N"/>
</dbReference>
<dbReference type="SMART" id="SM00047">
    <property type="entry name" value="LYZ2"/>
    <property type="match status" value="1"/>
</dbReference>
<keyword evidence="7 12" id="KW-0378">Hydrolase</keyword>
<dbReference type="InterPro" id="IPR013377">
    <property type="entry name" value="FlgJ"/>
</dbReference>
<evidence type="ECO:0000256" key="6">
    <source>
        <dbReference type="ARBA" id="ARBA00022764"/>
    </source>
</evidence>
<dbReference type="InterPro" id="IPR051056">
    <property type="entry name" value="Glycosyl_Hydrolase_73"/>
</dbReference>
<evidence type="ECO:0000256" key="8">
    <source>
        <dbReference type="ARBA" id="ARBA00023295"/>
    </source>
</evidence>
<dbReference type="Gene3D" id="1.10.530.10">
    <property type="match status" value="1"/>
</dbReference>
<evidence type="ECO:0000259" key="11">
    <source>
        <dbReference type="SMART" id="SM00047"/>
    </source>
</evidence>
<keyword evidence="12" id="KW-0282">Flagellum</keyword>
<evidence type="ECO:0000256" key="10">
    <source>
        <dbReference type="ARBA" id="ARBA00030835"/>
    </source>
</evidence>
<evidence type="ECO:0000256" key="2">
    <source>
        <dbReference type="ARBA" id="ARBA00004418"/>
    </source>
</evidence>
<evidence type="ECO:0000256" key="9">
    <source>
        <dbReference type="ARBA" id="ARBA00023316"/>
    </source>
</evidence>
<protein>
    <recommendedName>
        <fullName evidence="5">Peptidoglycan hydrolase FlgJ</fullName>
    </recommendedName>
    <alternativeName>
        <fullName evidence="10">Muramidase FlgJ</fullName>
    </alternativeName>
</protein>
<comment type="similarity">
    <text evidence="4">In the C-terminal section; belongs to the glycosyl hydrolase 73 family.</text>
</comment>
<keyword evidence="9" id="KW-0961">Cell wall biogenesis/degradation</keyword>
<keyword evidence="12" id="KW-0966">Cell projection</keyword>
<evidence type="ECO:0000256" key="1">
    <source>
        <dbReference type="ARBA" id="ARBA00002954"/>
    </source>
</evidence>
<comment type="subcellular location">
    <subcellularLocation>
        <location evidence="2">Periplasm</location>
    </subcellularLocation>
</comment>
<dbReference type="GO" id="GO:0071973">
    <property type="term" value="P:bacterial-type flagellum-dependent cell motility"/>
    <property type="evidence" value="ECO:0007669"/>
    <property type="project" value="TreeGrafter"/>
</dbReference>
<keyword evidence="12" id="KW-0969">Cilium</keyword>
<reference evidence="12 13" key="1">
    <citation type="submission" date="2017-08" db="EMBL/GenBank/DDBJ databases">
        <title>Pusillimonas indicus sp. nov., a member of the family Alcaligenaceae isolated from surface seawater.</title>
        <authorList>
            <person name="Li J."/>
        </authorList>
    </citation>
    <scope>NUCLEOTIDE SEQUENCE [LARGE SCALE GENOMIC DNA]</scope>
    <source>
        <strain evidence="12 13">L52-1-41</strain>
    </source>
</reference>
<dbReference type="PANTHER" id="PTHR33308">
    <property type="entry name" value="PEPTIDOGLYCAN HYDROLASE FLGJ"/>
    <property type="match status" value="1"/>
</dbReference>
<dbReference type="PANTHER" id="PTHR33308:SF9">
    <property type="entry name" value="PEPTIDOGLYCAN HYDROLASE FLGJ"/>
    <property type="match status" value="1"/>
</dbReference>
<keyword evidence="8" id="KW-0326">Glycosidase</keyword>
<comment type="similarity">
    <text evidence="3">In the N-terminal section; belongs to the FlgJ family.</text>
</comment>
<evidence type="ECO:0000313" key="13">
    <source>
        <dbReference type="Proteomes" id="UP000266206"/>
    </source>
</evidence>
<proteinExistence type="inferred from homology"/>
<evidence type="ECO:0000256" key="5">
    <source>
        <dbReference type="ARBA" id="ARBA00013433"/>
    </source>
</evidence>
<comment type="caution">
    <text evidence="12">The sequence shown here is derived from an EMBL/GenBank/DDBJ whole genome shotgun (WGS) entry which is preliminary data.</text>
</comment>
<keyword evidence="6" id="KW-0574">Periplasm</keyword>
<dbReference type="EMBL" id="NQYH01000012">
    <property type="protein sequence ID" value="RIY39934.1"/>
    <property type="molecule type" value="Genomic_DNA"/>
</dbReference>
<dbReference type="Proteomes" id="UP000266206">
    <property type="component" value="Unassembled WGS sequence"/>
</dbReference>
<dbReference type="OrthoDB" id="289937at2"/>
<evidence type="ECO:0000313" key="12">
    <source>
        <dbReference type="EMBL" id="RIY39934.1"/>
    </source>
</evidence>
<evidence type="ECO:0000256" key="3">
    <source>
        <dbReference type="ARBA" id="ARBA00006880"/>
    </source>
</evidence>
<feature type="domain" description="Mannosyl-glycoprotein endo-beta-N-acetylglucosamidase-like" evidence="11">
    <location>
        <begin position="172"/>
        <end position="330"/>
    </location>
</feature>
<dbReference type="GO" id="GO:0071555">
    <property type="term" value="P:cell wall organization"/>
    <property type="evidence" value="ECO:0007669"/>
    <property type="project" value="UniProtKB-KW"/>
</dbReference>
<dbReference type="Pfam" id="PF10135">
    <property type="entry name" value="Rod-binding"/>
    <property type="match status" value="1"/>
</dbReference>